<keyword evidence="3 9" id="KW-0132">Cell division</keyword>
<keyword evidence="7" id="KW-0131">Cell cycle</keyword>
<dbReference type="InterPro" id="IPR011922">
    <property type="entry name" value="Cell_div_FtsL"/>
</dbReference>
<dbReference type="Proteomes" id="UP000586093">
    <property type="component" value="Unassembled WGS sequence"/>
</dbReference>
<comment type="subcellular location">
    <subcellularLocation>
        <location evidence="1">Cell membrane</location>
        <topology evidence="1">Single-pass type II membrane protein</topology>
    </subcellularLocation>
</comment>
<keyword evidence="10" id="KW-1185">Reference proteome</keyword>
<evidence type="ECO:0000256" key="6">
    <source>
        <dbReference type="ARBA" id="ARBA00023136"/>
    </source>
</evidence>
<evidence type="ECO:0000313" key="10">
    <source>
        <dbReference type="Proteomes" id="UP000586093"/>
    </source>
</evidence>
<keyword evidence="5" id="KW-1133">Transmembrane helix</keyword>
<feature type="region of interest" description="Disordered" evidence="8">
    <location>
        <begin position="96"/>
        <end position="125"/>
    </location>
</feature>
<evidence type="ECO:0000256" key="1">
    <source>
        <dbReference type="ARBA" id="ARBA00004401"/>
    </source>
</evidence>
<evidence type="ECO:0000256" key="8">
    <source>
        <dbReference type="SAM" id="MobiDB-lite"/>
    </source>
</evidence>
<proteinExistence type="predicted"/>
<dbReference type="RefSeq" id="WP_182664002.1">
    <property type="nucleotide sequence ID" value="NZ_JACIVI010000003.1"/>
</dbReference>
<accession>A0A839HV47</accession>
<keyword evidence="2" id="KW-1003">Cell membrane</keyword>
<organism evidence="9 10">
    <name type="scientific">Aquariibacter albus</name>
    <dbReference type="NCBI Taxonomy" id="2759899"/>
    <lineage>
        <taxon>Bacteria</taxon>
        <taxon>Pseudomonadati</taxon>
        <taxon>Pseudomonadota</taxon>
        <taxon>Betaproteobacteria</taxon>
        <taxon>Burkholderiales</taxon>
        <taxon>Sphaerotilaceae</taxon>
        <taxon>Aquariibacter</taxon>
    </lineage>
</organism>
<evidence type="ECO:0000256" key="4">
    <source>
        <dbReference type="ARBA" id="ARBA00022692"/>
    </source>
</evidence>
<sequence>MNLRLTTVLLLALLASSLWLVQVSYRSRMLTHAIFVAEQQALRLEAEREVLEAERRAQATPMRVQQLAREKLAMQPASPGHTLYIELPAGIARWPASQGPQLGERPAAERTALSQPEAVASEALR</sequence>
<evidence type="ECO:0000256" key="2">
    <source>
        <dbReference type="ARBA" id="ARBA00022475"/>
    </source>
</evidence>
<keyword evidence="6" id="KW-0472">Membrane</keyword>
<evidence type="ECO:0000313" key="9">
    <source>
        <dbReference type="EMBL" id="MBB1162264.1"/>
    </source>
</evidence>
<dbReference type="AlphaFoldDB" id="A0A839HV47"/>
<dbReference type="EMBL" id="JACIVI010000003">
    <property type="protein sequence ID" value="MBB1162264.1"/>
    <property type="molecule type" value="Genomic_DNA"/>
</dbReference>
<gene>
    <name evidence="9" type="ORF">H4F90_09750</name>
</gene>
<dbReference type="GO" id="GO:0051301">
    <property type="term" value="P:cell division"/>
    <property type="evidence" value="ECO:0007669"/>
    <property type="project" value="UniProtKB-KW"/>
</dbReference>
<evidence type="ECO:0000256" key="7">
    <source>
        <dbReference type="ARBA" id="ARBA00023306"/>
    </source>
</evidence>
<evidence type="ECO:0000256" key="3">
    <source>
        <dbReference type="ARBA" id="ARBA00022618"/>
    </source>
</evidence>
<dbReference type="Pfam" id="PF04999">
    <property type="entry name" value="FtsL"/>
    <property type="match status" value="1"/>
</dbReference>
<reference evidence="9 10" key="1">
    <citation type="submission" date="2020-08" db="EMBL/GenBank/DDBJ databases">
        <title>Aquariorum lacteus gen. nov., sp. nov., a new member of the family Comamonadaceae, isolated from freshwater aquarium.</title>
        <authorList>
            <person name="Chun S.-J."/>
        </authorList>
    </citation>
    <scope>NUCLEOTIDE SEQUENCE [LARGE SCALE GENOMIC DNA]</scope>
    <source>
        <strain evidence="9 10">SJAQ100</strain>
    </source>
</reference>
<protein>
    <submittedName>
        <fullName evidence="9">Cell division protein FtsL</fullName>
    </submittedName>
</protein>
<dbReference type="GO" id="GO:0005886">
    <property type="term" value="C:plasma membrane"/>
    <property type="evidence" value="ECO:0007669"/>
    <property type="project" value="UniProtKB-SubCell"/>
</dbReference>
<comment type="caution">
    <text evidence="9">The sequence shown here is derived from an EMBL/GenBank/DDBJ whole genome shotgun (WGS) entry which is preliminary data.</text>
</comment>
<keyword evidence="4" id="KW-0812">Transmembrane</keyword>
<evidence type="ECO:0000256" key="5">
    <source>
        <dbReference type="ARBA" id="ARBA00022989"/>
    </source>
</evidence>
<name>A0A839HV47_9BURK</name>